<reference evidence="3" key="1">
    <citation type="submission" date="2021-02" db="EMBL/GenBank/DDBJ databases">
        <authorList>
            <person name="Vanwijnsberghe S."/>
        </authorList>
    </citation>
    <scope>NUCLEOTIDE SEQUENCE</scope>
    <source>
        <strain evidence="3">R-70211</strain>
    </source>
</reference>
<dbReference type="Pfam" id="PF00486">
    <property type="entry name" value="Trans_reg_C"/>
    <property type="match status" value="1"/>
</dbReference>
<dbReference type="GO" id="GO:0003677">
    <property type="term" value="F:DNA binding"/>
    <property type="evidence" value="ECO:0007669"/>
    <property type="project" value="UniProtKB-KW"/>
</dbReference>
<dbReference type="GO" id="GO:0006355">
    <property type="term" value="P:regulation of DNA-templated transcription"/>
    <property type="evidence" value="ECO:0007669"/>
    <property type="project" value="InterPro"/>
</dbReference>
<feature type="domain" description="OmpR/PhoB-type" evidence="2">
    <location>
        <begin position="1"/>
        <end position="41"/>
    </location>
</feature>
<name>A0A9N8MNE5_9BURK</name>
<organism evidence="3 4">
    <name type="scientific">Paraburkholderia domus</name>
    <dbReference type="NCBI Taxonomy" id="2793075"/>
    <lineage>
        <taxon>Bacteria</taxon>
        <taxon>Pseudomonadati</taxon>
        <taxon>Pseudomonadota</taxon>
        <taxon>Betaproteobacteria</taxon>
        <taxon>Burkholderiales</taxon>
        <taxon>Burkholderiaceae</taxon>
        <taxon>Paraburkholderia</taxon>
    </lineage>
</organism>
<gene>
    <name evidence="3" type="ORF">R70211_02190</name>
</gene>
<sequence>MDVLVLLVQANNAVVSKNDIMRAVWPDTVVEDSNVYVQVSAIETDRPATVGRIMFFDLPERD</sequence>
<dbReference type="InterPro" id="IPR016032">
    <property type="entry name" value="Sig_transdc_resp-reg_C-effctor"/>
</dbReference>
<accession>A0A9N8MNE5</accession>
<dbReference type="EMBL" id="CAJNAS010000005">
    <property type="protein sequence ID" value="CAE6882202.1"/>
    <property type="molecule type" value="Genomic_DNA"/>
</dbReference>
<evidence type="ECO:0000256" key="1">
    <source>
        <dbReference type="ARBA" id="ARBA00023125"/>
    </source>
</evidence>
<dbReference type="InterPro" id="IPR001867">
    <property type="entry name" value="OmpR/PhoB-type_DNA-bd"/>
</dbReference>
<dbReference type="SUPFAM" id="SSF46894">
    <property type="entry name" value="C-terminal effector domain of the bipartite response regulators"/>
    <property type="match status" value="1"/>
</dbReference>
<dbReference type="GO" id="GO:0000160">
    <property type="term" value="P:phosphorelay signal transduction system"/>
    <property type="evidence" value="ECO:0007669"/>
    <property type="project" value="InterPro"/>
</dbReference>
<evidence type="ECO:0000313" key="4">
    <source>
        <dbReference type="Proteomes" id="UP000675121"/>
    </source>
</evidence>
<keyword evidence="1" id="KW-0238">DNA-binding</keyword>
<evidence type="ECO:0000259" key="2">
    <source>
        <dbReference type="Pfam" id="PF00486"/>
    </source>
</evidence>
<comment type="caution">
    <text evidence="3">The sequence shown here is derived from an EMBL/GenBank/DDBJ whole genome shotgun (WGS) entry which is preliminary data.</text>
</comment>
<evidence type="ECO:0000313" key="3">
    <source>
        <dbReference type="EMBL" id="CAE6882202.1"/>
    </source>
</evidence>
<keyword evidence="4" id="KW-1185">Reference proteome</keyword>
<dbReference type="Proteomes" id="UP000675121">
    <property type="component" value="Unassembled WGS sequence"/>
</dbReference>
<dbReference type="AlphaFoldDB" id="A0A9N8MNE5"/>
<proteinExistence type="predicted"/>
<protein>
    <recommendedName>
        <fullName evidence="2">OmpR/PhoB-type domain-containing protein</fullName>
    </recommendedName>
</protein>
<dbReference type="Gene3D" id="1.10.10.10">
    <property type="entry name" value="Winged helix-like DNA-binding domain superfamily/Winged helix DNA-binding domain"/>
    <property type="match status" value="1"/>
</dbReference>
<dbReference type="InterPro" id="IPR036388">
    <property type="entry name" value="WH-like_DNA-bd_sf"/>
</dbReference>